<proteinExistence type="predicted"/>
<dbReference type="PANTHER" id="PTHR19211">
    <property type="entry name" value="ATP-BINDING TRANSPORT PROTEIN-RELATED"/>
    <property type="match status" value="1"/>
</dbReference>
<dbReference type="PANTHER" id="PTHR19211:SF14">
    <property type="entry name" value="ATP-BINDING CASSETTE SUB-FAMILY F MEMBER 1"/>
    <property type="match status" value="1"/>
</dbReference>
<feature type="domain" description="ABC transporter" evidence="6">
    <location>
        <begin position="283"/>
        <end position="498"/>
    </location>
</feature>
<dbReference type="AlphaFoldDB" id="A0A484HCC3"/>
<evidence type="ECO:0000256" key="3">
    <source>
        <dbReference type="ARBA" id="ARBA00022840"/>
    </source>
</evidence>
<dbReference type="Pfam" id="PF00005">
    <property type="entry name" value="ABC_tran"/>
    <property type="match status" value="2"/>
</dbReference>
<accession>A0A484HCC3</accession>
<feature type="region of interest" description="Disordered" evidence="5">
    <location>
        <begin position="491"/>
        <end position="521"/>
    </location>
</feature>
<dbReference type="EMBL" id="CAACVI010000001">
    <property type="protein sequence ID" value="VEN72923.1"/>
    <property type="molecule type" value="Genomic_DNA"/>
</dbReference>
<evidence type="ECO:0000256" key="4">
    <source>
        <dbReference type="SAM" id="Coils"/>
    </source>
</evidence>
<keyword evidence="1" id="KW-0677">Repeat</keyword>
<dbReference type="InterPro" id="IPR027417">
    <property type="entry name" value="P-loop_NTPase"/>
</dbReference>
<evidence type="ECO:0000256" key="5">
    <source>
        <dbReference type="SAM" id="MobiDB-lite"/>
    </source>
</evidence>
<keyword evidence="3 7" id="KW-0067">ATP-binding</keyword>
<name>A0A484HCC3_9BACT</name>
<feature type="domain" description="ABC transporter" evidence="6">
    <location>
        <begin position="2"/>
        <end position="217"/>
    </location>
</feature>
<organism evidence="7">
    <name type="scientific">uncultured Desulfobacteraceae bacterium</name>
    <dbReference type="NCBI Taxonomy" id="218296"/>
    <lineage>
        <taxon>Bacteria</taxon>
        <taxon>Pseudomonadati</taxon>
        <taxon>Thermodesulfobacteriota</taxon>
        <taxon>Desulfobacteria</taxon>
        <taxon>Desulfobacterales</taxon>
        <taxon>Desulfobacteraceae</taxon>
        <taxon>environmental samples</taxon>
    </lineage>
</organism>
<gene>
    <name evidence="7" type="ORF">EPICR_10424</name>
</gene>
<evidence type="ECO:0000256" key="2">
    <source>
        <dbReference type="ARBA" id="ARBA00022741"/>
    </source>
</evidence>
<dbReference type="PROSITE" id="PS00211">
    <property type="entry name" value="ABC_TRANSPORTER_1"/>
    <property type="match status" value="1"/>
</dbReference>
<dbReference type="SUPFAM" id="SSF52540">
    <property type="entry name" value="P-loop containing nucleoside triphosphate hydrolases"/>
    <property type="match status" value="2"/>
</dbReference>
<dbReference type="InterPro" id="IPR003593">
    <property type="entry name" value="AAA+_ATPase"/>
</dbReference>
<dbReference type="SMART" id="SM00382">
    <property type="entry name" value="AAA"/>
    <property type="match status" value="2"/>
</dbReference>
<protein>
    <submittedName>
        <fullName evidence="7">ABC transporter ATP-binding protein</fullName>
    </submittedName>
</protein>
<dbReference type="PROSITE" id="PS50893">
    <property type="entry name" value="ABC_TRANSPORTER_2"/>
    <property type="match status" value="2"/>
</dbReference>
<dbReference type="InterPro" id="IPR003439">
    <property type="entry name" value="ABC_transporter-like_ATP-bd"/>
</dbReference>
<dbReference type="Pfam" id="PF12848">
    <property type="entry name" value="ABC_tran_Xtn"/>
    <property type="match status" value="1"/>
</dbReference>
<dbReference type="InterPro" id="IPR050611">
    <property type="entry name" value="ABCF"/>
</dbReference>
<reference evidence="7" key="1">
    <citation type="submission" date="2019-01" db="EMBL/GenBank/DDBJ databases">
        <authorList>
            <consortium name="Genoscope - CEA"/>
            <person name="William W."/>
        </authorList>
    </citation>
    <scope>NUCLEOTIDE SEQUENCE</scope>
    <source>
        <strain evidence="7">CR-1</strain>
    </source>
</reference>
<evidence type="ECO:0000313" key="7">
    <source>
        <dbReference type="EMBL" id="VEN72923.1"/>
    </source>
</evidence>
<dbReference type="Gene3D" id="3.40.50.300">
    <property type="entry name" value="P-loop containing nucleotide triphosphate hydrolases"/>
    <property type="match status" value="2"/>
</dbReference>
<evidence type="ECO:0000256" key="1">
    <source>
        <dbReference type="ARBA" id="ARBA00022737"/>
    </source>
</evidence>
<dbReference type="GO" id="GO:0005524">
    <property type="term" value="F:ATP binding"/>
    <property type="evidence" value="ECO:0007669"/>
    <property type="project" value="UniProtKB-KW"/>
</dbReference>
<feature type="coiled-coil region" evidence="4">
    <location>
        <begin position="540"/>
        <end position="618"/>
    </location>
</feature>
<keyword evidence="2" id="KW-0547">Nucleotide-binding</keyword>
<dbReference type="GO" id="GO:0016887">
    <property type="term" value="F:ATP hydrolysis activity"/>
    <property type="evidence" value="ECO:0007669"/>
    <property type="project" value="InterPro"/>
</dbReference>
<dbReference type="InterPro" id="IPR032781">
    <property type="entry name" value="ABC_tran_Xtn"/>
</dbReference>
<keyword evidence="4" id="KW-0175">Coiled coil</keyword>
<sequence>MLSVENLEKAFGGRTLFDGVRFRVNKGERVGVVGRNGHGKTTLFKIIVGDEEPDRGCVTAPGNYRIGHARQRIEFAGPTILDECMRGLPESDSDHSWKAARILSGLGFSEADMERRPDEFSGGFQARLNLAKAMVSEPDMLLLDEPTNYLDIASIRWIIRFLQDWPRELMLITHDRGFMDQVATHIVGIHRGKARKIKGDTRKYYERLASDEEIYEKTRINDENKRKEMERFITRFRAKARLAGMVQSRVKTLDKMEKKNQLEKIQSLEFRFTETPFFAKRMGTVEDLAFSYSSQPPLFSDLGFAIGARDRICVIGKNGKGKTTLVKILGGTLAPTRGKVSFHAAAKAGVFEQTHVESLAPSRTVEDEILSAQAGGDRRLARDICGAMMFSGDDALKKIEILSGGEKSRVMLGKILASPANLLVLDEPTHHLDMESCDALLAALDRFNGAVVMVTHNEMFLNALARRLIVFQDGRVEFFEGGYPEFLEKKGWGEEKDPKAMPGAPGPAAPKEKDNAGKTMGKKEMRRLRSGLIAEKAGVLAPIRKRMDALETEIEKKEENLEQINLDLAASCSENRGEKIAALSKKAHECRASIDGLYDRLEKAADEFEEEERRFDGRLESLTAS</sequence>
<dbReference type="InterPro" id="IPR017871">
    <property type="entry name" value="ABC_transporter-like_CS"/>
</dbReference>
<evidence type="ECO:0000259" key="6">
    <source>
        <dbReference type="PROSITE" id="PS50893"/>
    </source>
</evidence>
<dbReference type="CDD" id="cd03221">
    <property type="entry name" value="ABCF_EF-3"/>
    <property type="match status" value="2"/>
</dbReference>